<evidence type="ECO:0000259" key="2">
    <source>
        <dbReference type="Pfam" id="PF08457"/>
    </source>
</evidence>
<dbReference type="OrthoDB" id="5215300at2759"/>
<evidence type="ECO:0000313" key="3">
    <source>
        <dbReference type="EMBL" id="KMP07604.1"/>
    </source>
</evidence>
<dbReference type="Pfam" id="PF08457">
    <property type="entry name" value="Sfi1"/>
    <property type="match status" value="1"/>
</dbReference>
<protein>
    <recommendedName>
        <fullName evidence="2">Sfi1 spindle body domain-containing protein</fullName>
    </recommendedName>
</protein>
<feature type="domain" description="Sfi1 spindle body" evidence="2">
    <location>
        <begin position="340"/>
        <end position="908"/>
    </location>
</feature>
<evidence type="ECO:0000313" key="4">
    <source>
        <dbReference type="Proteomes" id="UP000054565"/>
    </source>
</evidence>
<feature type="region of interest" description="Disordered" evidence="1">
    <location>
        <begin position="1028"/>
        <end position="1052"/>
    </location>
</feature>
<name>A0A0J6YKH8_COCIT</name>
<dbReference type="AlphaFoldDB" id="A0A0J6YKH8"/>
<evidence type="ECO:0000256" key="1">
    <source>
        <dbReference type="SAM" id="MobiDB-lite"/>
    </source>
</evidence>
<dbReference type="Proteomes" id="UP000054565">
    <property type="component" value="Unassembled WGS sequence"/>
</dbReference>
<organism evidence="3 4">
    <name type="scientific">Coccidioides immitis RMSCC 2394</name>
    <dbReference type="NCBI Taxonomy" id="404692"/>
    <lineage>
        <taxon>Eukaryota</taxon>
        <taxon>Fungi</taxon>
        <taxon>Dikarya</taxon>
        <taxon>Ascomycota</taxon>
        <taxon>Pezizomycotina</taxon>
        <taxon>Eurotiomycetes</taxon>
        <taxon>Eurotiomycetidae</taxon>
        <taxon>Onygenales</taxon>
        <taxon>Onygenaceae</taxon>
        <taxon>Coccidioides</taxon>
    </lineage>
</organism>
<feature type="region of interest" description="Disordered" evidence="1">
    <location>
        <begin position="945"/>
        <end position="973"/>
    </location>
</feature>
<gene>
    <name evidence="3" type="ORF">CIRG_07286</name>
</gene>
<sequence length="1052" mass="123572">MPPLPVNHQITPAEQLALSDQDVHLLYQIVTRAERHPGVDTHTFRALFREYHAVLSENGIEPELDQICLRFLFLLGKHLRGESLYARFESLLLHMGIQISTDPTIHGNGLSYIEPESKTEADFEPYEPQQLPNGTNVHKRRQRRASFNSMYDAPTETTHHSIPRPPSRSSVSRLDLETGGVAAHPRRRRVSLSGAEDINSFYPNSELPRVNGSHNAHREQYLPGDAGHRFNEYEQLAHHQQRVPDYDEEFAVESDISDHHIPKAPLPSELFYHPSLTSLLQDASVFNWYRERKIARHLLIQWLEQTRQRQQFVEAMLQVAVNRDRGTLLRQAFDEWRSGLEQKRREANTERFFKHLEARAVRARDLYLLTKAFTHWAKVTSDEIEKTNAARRHILGIKYFNAWKEVTAVNELKIQRLTVKRPFVSWSSRLEQIQKNEAIADQFYHASLIKRTYWRWFWSFCYRRAPQRAEQRLKKRSLISWLRAFRTHRERDNEIDFKRKHELLHSALQKWSLKARSVAAAQQSADNWRLDRLVRDSFIEWRIQHNLGAATARVTKMINTRIVRFSFDIWAYKAYMERLARDSDRQRVMYNAWTIWNDKLRCRALSMRIDARIMIQALYKWVLMERLRFMSRVRERRLKSTMLTKLMDNSSVLYTELLRREGELRDHRKRDLSRTIFHHWREKLALQRQRERIALAFYAPRVEHEALIHWNSRRDHLVKLETWAKNARYFFLTTTSLKRWRAIAQQASKKRKQDAYAAIRRRVKINLVSEALATWRSRLSAAADLDSRATEVYQQKLSKKAADHFDRWHSETMSRLKQISDADVFYNRQLTYNHLSHWVGSCRSYQAQEEKAARFLEIHVSSVALAHLKKLSLRVFQIRTDYEKADAANDRILRKHLRNMLYHWSQRARGLGTIRQNATRHVTTPAPHYGSQFYDGADDWHNPESTLRISDLGPEADLTSHTPATPGYLASPSKRAARARSLYEISTTPATPAITPFAVRLMAAREAPRSLPGRKILYARSPLATSVRFAIDEESEPESPTEGRSTNSRKPS</sequence>
<proteinExistence type="predicted"/>
<accession>A0A0J6YKH8</accession>
<dbReference type="InterPro" id="IPR013665">
    <property type="entry name" value="Sfi1_dom"/>
</dbReference>
<dbReference type="EMBL" id="DS028097">
    <property type="protein sequence ID" value="KMP07604.1"/>
    <property type="molecule type" value="Genomic_DNA"/>
</dbReference>
<feature type="compositionally biased region" description="Polar residues" evidence="1">
    <location>
        <begin position="1042"/>
        <end position="1052"/>
    </location>
</feature>
<feature type="region of interest" description="Disordered" evidence="1">
    <location>
        <begin position="149"/>
        <end position="188"/>
    </location>
</feature>
<reference evidence="4" key="1">
    <citation type="journal article" date="2010" name="Genome Res.">
        <title>Population genomic sequencing of Coccidioides fungi reveals recent hybridization and transposon control.</title>
        <authorList>
            <person name="Neafsey D.E."/>
            <person name="Barker B.M."/>
            <person name="Sharpton T.J."/>
            <person name="Stajich J.E."/>
            <person name="Park D.J."/>
            <person name="Whiston E."/>
            <person name="Hung C.-Y."/>
            <person name="McMahan C."/>
            <person name="White J."/>
            <person name="Sykes S."/>
            <person name="Heiman D."/>
            <person name="Young S."/>
            <person name="Zeng Q."/>
            <person name="Abouelleil A."/>
            <person name="Aftuck L."/>
            <person name="Bessette D."/>
            <person name="Brown A."/>
            <person name="FitzGerald M."/>
            <person name="Lui A."/>
            <person name="Macdonald J.P."/>
            <person name="Priest M."/>
            <person name="Orbach M.J."/>
            <person name="Galgiani J.N."/>
            <person name="Kirkland T.N."/>
            <person name="Cole G.T."/>
            <person name="Birren B.W."/>
            <person name="Henn M.R."/>
            <person name="Taylor J.W."/>
            <person name="Rounsley S.D."/>
        </authorList>
    </citation>
    <scope>NUCLEOTIDE SEQUENCE [LARGE SCALE GENOMIC DNA]</scope>
    <source>
        <strain evidence="4">RMSCC 2394</strain>
    </source>
</reference>
<dbReference type="STRING" id="404692.A0A0J6YKH8"/>